<dbReference type="Proteomes" id="UP000185678">
    <property type="component" value="Unassembled WGS sequence"/>
</dbReference>
<sequence length="276" mass="30143">MATTDTQEKFTRPFHHDSNRYWFGDRAPPPVNQVTVDESAHWLAMGWSDLWAAPRVSLSYGAVFVVTAYLIFFGLSAVGMESLILPMTAGFMLVGPLAAVGLYEVSRRHACAEDITLREAFATFFRRSDQLLVVGLTLMVMMLAWFMVALLIFASFYHSAPPSMDRFFSDILMAPQAPLFLLVGTVAGGVIAAAVFTLTAISVPMLVDRDVSAVHAMACSVRAVSRNWKVMIGWAAMIVLVTGFGLATFFVGLAITLPLVGHATWHAYKAIIVDNG</sequence>
<dbReference type="OrthoDB" id="9809543at2"/>
<gene>
    <name evidence="2" type="ORF">SAMN05421779_104196</name>
</gene>
<feature type="transmembrane region" description="Helical" evidence="1">
    <location>
        <begin position="177"/>
        <end position="207"/>
    </location>
</feature>
<keyword evidence="3" id="KW-1185">Reference proteome</keyword>
<name>A0A1N7MKW3_9PROT</name>
<dbReference type="Pfam" id="PF09955">
    <property type="entry name" value="DUF2189"/>
    <property type="match status" value="1"/>
</dbReference>
<feature type="transmembrane region" description="Helical" evidence="1">
    <location>
        <begin position="228"/>
        <end position="255"/>
    </location>
</feature>
<dbReference type="AlphaFoldDB" id="A0A1N7MKW3"/>
<organism evidence="2 3">
    <name type="scientific">Insolitispirillum peregrinum</name>
    <dbReference type="NCBI Taxonomy" id="80876"/>
    <lineage>
        <taxon>Bacteria</taxon>
        <taxon>Pseudomonadati</taxon>
        <taxon>Pseudomonadota</taxon>
        <taxon>Alphaproteobacteria</taxon>
        <taxon>Rhodospirillales</taxon>
        <taxon>Novispirillaceae</taxon>
        <taxon>Insolitispirillum</taxon>
    </lineage>
</organism>
<dbReference type="RefSeq" id="WP_084194796.1">
    <property type="nucleotide sequence ID" value="NZ_FTOA01000004.1"/>
</dbReference>
<dbReference type="STRING" id="80876.SAMN05421779_104196"/>
<keyword evidence="1" id="KW-1133">Transmembrane helix</keyword>
<keyword evidence="1" id="KW-0472">Membrane</keyword>
<accession>A0A1N7MKW3</accession>
<protein>
    <submittedName>
        <fullName evidence="2">Uncharacterized membrane protein</fullName>
    </submittedName>
</protein>
<evidence type="ECO:0000313" key="3">
    <source>
        <dbReference type="Proteomes" id="UP000185678"/>
    </source>
</evidence>
<reference evidence="2 3" key="1">
    <citation type="submission" date="2017-01" db="EMBL/GenBank/DDBJ databases">
        <authorList>
            <person name="Mah S.A."/>
            <person name="Swanson W.J."/>
            <person name="Moy G.W."/>
            <person name="Vacquier V.D."/>
        </authorList>
    </citation>
    <scope>NUCLEOTIDE SEQUENCE [LARGE SCALE GENOMIC DNA]</scope>
    <source>
        <strain evidence="2 3">DSM 11589</strain>
    </source>
</reference>
<feature type="transmembrane region" description="Helical" evidence="1">
    <location>
        <begin position="58"/>
        <end position="77"/>
    </location>
</feature>
<feature type="transmembrane region" description="Helical" evidence="1">
    <location>
        <begin position="131"/>
        <end position="157"/>
    </location>
</feature>
<dbReference type="EMBL" id="FTOA01000004">
    <property type="protein sequence ID" value="SIS86743.1"/>
    <property type="molecule type" value="Genomic_DNA"/>
</dbReference>
<dbReference type="InterPro" id="IPR018692">
    <property type="entry name" value="DUF2189"/>
</dbReference>
<evidence type="ECO:0000313" key="2">
    <source>
        <dbReference type="EMBL" id="SIS86743.1"/>
    </source>
</evidence>
<evidence type="ECO:0000256" key="1">
    <source>
        <dbReference type="SAM" id="Phobius"/>
    </source>
</evidence>
<proteinExistence type="predicted"/>
<feature type="transmembrane region" description="Helical" evidence="1">
    <location>
        <begin position="83"/>
        <end position="103"/>
    </location>
</feature>
<keyword evidence="1" id="KW-0812">Transmembrane</keyword>